<feature type="transmembrane region" description="Helical" evidence="7">
    <location>
        <begin position="245"/>
        <end position="274"/>
    </location>
</feature>
<comment type="subcellular location">
    <subcellularLocation>
        <location evidence="1">Cell membrane</location>
        <topology evidence="1">Multi-pass membrane protein</topology>
    </subcellularLocation>
</comment>
<dbReference type="PANTHER" id="PTHR22926">
    <property type="entry name" value="PHOSPHO-N-ACETYLMURAMOYL-PENTAPEPTIDE-TRANSFERASE"/>
    <property type="match status" value="1"/>
</dbReference>
<gene>
    <name evidence="8" type="ORF">A2936_01415</name>
</gene>
<feature type="transmembrane region" description="Helical" evidence="7">
    <location>
        <begin position="154"/>
        <end position="175"/>
    </location>
</feature>
<reference evidence="8 9" key="1">
    <citation type="journal article" date="2016" name="Nat. Commun.">
        <title>Thousands of microbial genomes shed light on interconnected biogeochemical processes in an aquifer system.</title>
        <authorList>
            <person name="Anantharaman K."/>
            <person name="Brown C.T."/>
            <person name="Hug L.A."/>
            <person name="Sharon I."/>
            <person name="Castelle C.J."/>
            <person name="Probst A.J."/>
            <person name="Thomas B.C."/>
            <person name="Singh A."/>
            <person name="Wilkins M.J."/>
            <person name="Karaoz U."/>
            <person name="Brodie E.L."/>
            <person name="Williams K.H."/>
            <person name="Hubbard S.S."/>
            <person name="Banfield J.F."/>
        </authorList>
    </citation>
    <scope>NUCLEOTIDE SEQUENCE [LARGE SCALE GENOMIC DNA]</scope>
</reference>
<evidence type="ECO:0000256" key="2">
    <source>
        <dbReference type="ARBA" id="ARBA00022475"/>
    </source>
</evidence>
<name>A0A1F7UXX5_9BACT</name>
<dbReference type="PANTHER" id="PTHR22926:SF3">
    <property type="entry name" value="UNDECAPRENYL-PHOSPHATE ALPHA-N-ACETYLGLUCOSAMINYL 1-PHOSPHATE TRANSFERASE"/>
    <property type="match status" value="1"/>
</dbReference>
<organism evidence="8 9">
    <name type="scientific">Candidatus Uhrbacteria bacterium RIFCSPLOWO2_01_FULL_47_25</name>
    <dbReference type="NCBI Taxonomy" id="1802402"/>
    <lineage>
        <taxon>Bacteria</taxon>
        <taxon>Candidatus Uhriibacteriota</taxon>
    </lineage>
</organism>
<dbReference type="GO" id="GO:0044038">
    <property type="term" value="P:cell wall macromolecule biosynthetic process"/>
    <property type="evidence" value="ECO:0007669"/>
    <property type="project" value="TreeGrafter"/>
</dbReference>
<evidence type="ECO:0000256" key="3">
    <source>
        <dbReference type="ARBA" id="ARBA00022679"/>
    </source>
</evidence>
<dbReference type="CDD" id="cd06853">
    <property type="entry name" value="GT_WecA_like"/>
    <property type="match status" value="1"/>
</dbReference>
<evidence type="ECO:0000256" key="5">
    <source>
        <dbReference type="ARBA" id="ARBA00022989"/>
    </source>
</evidence>
<comment type="caution">
    <text evidence="8">The sequence shown here is derived from an EMBL/GenBank/DDBJ whole genome shotgun (WGS) entry which is preliminary data.</text>
</comment>
<dbReference type="AlphaFoldDB" id="A0A1F7UXX5"/>
<dbReference type="GO" id="GO:0009103">
    <property type="term" value="P:lipopolysaccharide biosynthetic process"/>
    <property type="evidence" value="ECO:0007669"/>
    <property type="project" value="TreeGrafter"/>
</dbReference>
<dbReference type="GO" id="GO:0071555">
    <property type="term" value="P:cell wall organization"/>
    <property type="evidence" value="ECO:0007669"/>
    <property type="project" value="TreeGrafter"/>
</dbReference>
<dbReference type="EMBL" id="MGEK01000002">
    <property type="protein sequence ID" value="OGL83142.1"/>
    <property type="molecule type" value="Genomic_DNA"/>
</dbReference>
<evidence type="ECO:0000256" key="7">
    <source>
        <dbReference type="SAM" id="Phobius"/>
    </source>
</evidence>
<dbReference type="InterPro" id="IPR000715">
    <property type="entry name" value="Glycosyl_transferase_4"/>
</dbReference>
<dbReference type="Proteomes" id="UP000176846">
    <property type="component" value="Unassembled WGS sequence"/>
</dbReference>
<proteinExistence type="predicted"/>
<dbReference type="Pfam" id="PF00953">
    <property type="entry name" value="Glycos_transf_4"/>
    <property type="match status" value="1"/>
</dbReference>
<evidence type="ECO:0000256" key="6">
    <source>
        <dbReference type="ARBA" id="ARBA00023136"/>
    </source>
</evidence>
<protein>
    <recommendedName>
        <fullName evidence="10">Undecaprenyl-phosphate alpha-N-acetylglucosaminyl 1-phosphate transferase</fullName>
    </recommendedName>
</protein>
<evidence type="ECO:0000313" key="8">
    <source>
        <dbReference type="EMBL" id="OGL83142.1"/>
    </source>
</evidence>
<feature type="transmembrane region" description="Helical" evidence="7">
    <location>
        <begin position="187"/>
        <end position="209"/>
    </location>
</feature>
<keyword evidence="6 7" id="KW-0472">Membrane</keyword>
<feature type="transmembrane region" description="Helical" evidence="7">
    <location>
        <begin position="337"/>
        <end position="357"/>
    </location>
</feature>
<accession>A0A1F7UXX5</accession>
<feature type="transmembrane region" description="Helical" evidence="7">
    <location>
        <begin position="47"/>
        <end position="69"/>
    </location>
</feature>
<feature type="transmembrane region" description="Helical" evidence="7">
    <location>
        <begin position="313"/>
        <end position="331"/>
    </location>
</feature>
<dbReference type="GO" id="GO:0005886">
    <property type="term" value="C:plasma membrane"/>
    <property type="evidence" value="ECO:0007669"/>
    <property type="project" value="UniProtKB-SubCell"/>
</dbReference>
<evidence type="ECO:0008006" key="10">
    <source>
        <dbReference type="Google" id="ProtNLM"/>
    </source>
</evidence>
<keyword evidence="4 7" id="KW-0812">Transmembrane</keyword>
<keyword evidence="5 7" id="KW-1133">Transmembrane helix</keyword>
<sequence length="368" mass="40474">MFIFLSFLAAVVGALLLTPLVKTYALSHNIVDNPLIESDRRMHTQPTALLGGLAVWLSITLLLVLLILINPSFIVGSYLKFKYIIGIIIASMVLMVGGYLDDRYHLRPSISIWFPIIAALVIIASGAGINFVTRPWGGVWRLDGWKIELLRIHGLPYYFNVWADLLAFCWLMGMMYTTKLLDGLDGLTSGVASIGALTLTALSLTAVVHQPDTARVSAIVAGAFLGFLYYNWFPARIFLGEGGSLLAGFMLGVLAIVAGGKIATTFLVIGLPAFDVAWVVLRRLFWDKVSLARADRQHLHFRLLDIGLTPKQTVWFFWSVSAVLGMLALVLQTRGKFLAILFLVVVSIVFAAIMVRLSGYSRVTKLNA</sequence>
<feature type="transmembrane region" description="Helical" evidence="7">
    <location>
        <begin position="216"/>
        <end position="233"/>
    </location>
</feature>
<keyword evidence="3" id="KW-0808">Transferase</keyword>
<evidence type="ECO:0000313" key="9">
    <source>
        <dbReference type="Proteomes" id="UP000176846"/>
    </source>
</evidence>
<feature type="transmembrane region" description="Helical" evidence="7">
    <location>
        <begin position="81"/>
        <end position="100"/>
    </location>
</feature>
<keyword evidence="2" id="KW-1003">Cell membrane</keyword>
<evidence type="ECO:0000256" key="1">
    <source>
        <dbReference type="ARBA" id="ARBA00004651"/>
    </source>
</evidence>
<dbReference type="GO" id="GO:0016780">
    <property type="term" value="F:phosphotransferase activity, for other substituted phosphate groups"/>
    <property type="evidence" value="ECO:0007669"/>
    <property type="project" value="InterPro"/>
</dbReference>
<feature type="transmembrane region" description="Helical" evidence="7">
    <location>
        <begin position="112"/>
        <end position="133"/>
    </location>
</feature>
<evidence type="ECO:0000256" key="4">
    <source>
        <dbReference type="ARBA" id="ARBA00022692"/>
    </source>
</evidence>